<evidence type="ECO:0000313" key="1">
    <source>
        <dbReference type="EMBL" id="JAD29849.1"/>
    </source>
</evidence>
<accession>A0A0A8YSB5</accession>
<reference evidence="1" key="1">
    <citation type="submission" date="2014-09" db="EMBL/GenBank/DDBJ databases">
        <authorList>
            <person name="Magalhaes I.L.F."/>
            <person name="Oliveira U."/>
            <person name="Santos F.R."/>
            <person name="Vidigal T.H.D.A."/>
            <person name="Brescovit A.D."/>
            <person name="Santos A.J."/>
        </authorList>
    </citation>
    <scope>NUCLEOTIDE SEQUENCE</scope>
    <source>
        <tissue evidence="1">Shoot tissue taken approximately 20 cm above the soil surface</tissue>
    </source>
</reference>
<name>A0A0A8YSB5_ARUDO</name>
<sequence>MNLQFFWKPQLKPFFI</sequence>
<protein>
    <submittedName>
        <fullName evidence="1">Uncharacterized protein</fullName>
    </submittedName>
</protein>
<dbReference type="AlphaFoldDB" id="A0A0A8YSB5"/>
<reference evidence="1" key="2">
    <citation type="journal article" date="2015" name="Data Brief">
        <title>Shoot transcriptome of the giant reed, Arundo donax.</title>
        <authorList>
            <person name="Barrero R.A."/>
            <person name="Guerrero F.D."/>
            <person name="Moolhuijzen P."/>
            <person name="Goolsby J.A."/>
            <person name="Tidwell J."/>
            <person name="Bellgard S.E."/>
            <person name="Bellgard M.I."/>
        </authorList>
    </citation>
    <scope>NUCLEOTIDE SEQUENCE</scope>
    <source>
        <tissue evidence="1">Shoot tissue taken approximately 20 cm above the soil surface</tissue>
    </source>
</reference>
<proteinExistence type="predicted"/>
<dbReference type="EMBL" id="GBRH01268046">
    <property type="protein sequence ID" value="JAD29849.1"/>
    <property type="molecule type" value="Transcribed_RNA"/>
</dbReference>
<organism evidence="1">
    <name type="scientific">Arundo donax</name>
    <name type="common">Giant reed</name>
    <name type="synonym">Donax arundinaceus</name>
    <dbReference type="NCBI Taxonomy" id="35708"/>
    <lineage>
        <taxon>Eukaryota</taxon>
        <taxon>Viridiplantae</taxon>
        <taxon>Streptophyta</taxon>
        <taxon>Embryophyta</taxon>
        <taxon>Tracheophyta</taxon>
        <taxon>Spermatophyta</taxon>
        <taxon>Magnoliopsida</taxon>
        <taxon>Liliopsida</taxon>
        <taxon>Poales</taxon>
        <taxon>Poaceae</taxon>
        <taxon>PACMAD clade</taxon>
        <taxon>Arundinoideae</taxon>
        <taxon>Arundineae</taxon>
        <taxon>Arundo</taxon>
    </lineage>
</organism>